<comment type="caution">
    <text evidence="4">The sequence shown here is derived from an EMBL/GenBank/DDBJ whole genome shotgun (WGS) entry which is preliminary data.</text>
</comment>
<dbReference type="Pfam" id="PF00232">
    <property type="entry name" value="Glyco_hydro_1"/>
    <property type="match status" value="1"/>
</dbReference>
<reference evidence="4 5" key="1">
    <citation type="submission" date="2019-11" db="EMBL/GenBank/DDBJ databases">
        <title>Whole genome sequence of Oryza granulata.</title>
        <authorList>
            <person name="Li W."/>
        </authorList>
    </citation>
    <scope>NUCLEOTIDE SEQUENCE [LARGE SCALE GENOMIC DNA]</scope>
    <source>
        <strain evidence="5">cv. Menghai</strain>
        <tissue evidence="4">Leaf</tissue>
    </source>
</reference>
<proteinExistence type="inferred from homology"/>
<name>A0A6G1DDI5_9ORYZ</name>
<keyword evidence="5" id="KW-1185">Reference proteome</keyword>
<dbReference type="SUPFAM" id="SSF51445">
    <property type="entry name" value="(Trans)glycosidases"/>
    <property type="match status" value="1"/>
</dbReference>
<dbReference type="InterPro" id="IPR017853">
    <property type="entry name" value="GH"/>
</dbReference>
<dbReference type="Gene3D" id="3.20.20.80">
    <property type="entry name" value="Glycosidases"/>
    <property type="match status" value="1"/>
</dbReference>
<dbReference type="Proteomes" id="UP000479710">
    <property type="component" value="Unassembled WGS sequence"/>
</dbReference>
<sequence>MRGLVGNRLPRFTREQSELIKGAFDFIGLNYYSANYADNLPPSNGFNNSYNTDARANLTGARNGIPIGPQAGSSWLYIYPQGFRELLLYVKKTYGNPTIYITENGIDEVNNKILPLQEALKDDTRIEYYQKHLLSVLSVIRDGANVKGYFAWSLLDNFEWANGYTVRFGLNFVDYNDGAKRYPKNSARWFKKFLQK</sequence>
<dbReference type="InterPro" id="IPR001360">
    <property type="entry name" value="Glyco_hydro_1"/>
</dbReference>
<keyword evidence="2" id="KW-0325">Glycoprotein</keyword>
<evidence type="ECO:0000256" key="2">
    <source>
        <dbReference type="ARBA" id="ARBA00023180"/>
    </source>
</evidence>
<evidence type="ECO:0008006" key="6">
    <source>
        <dbReference type="Google" id="ProtNLM"/>
    </source>
</evidence>
<evidence type="ECO:0000313" key="5">
    <source>
        <dbReference type="Proteomes" id="UP000479710"/>
    </source>
</evidence>
<dbReference type="PANTHER" id="PTHR10353:SF154">
    <property type="entry name" value="BETA-GLUCOSIDASE 9-RELATED"/>
    <property type="match status" value="1"/>
</dbReference>
<evidence type="ECO:0000256" key="3">
    <source>
        <dbReference type="RuleBase" id="RU003690"/>
    </source>
</evidence>
<evidence type="ECO:0000313" key="4">
    <source>
        <dbReference type="EMBL" id="KAF0910471.1"/>
    </source>
</evidence>
<dbReference type="GO" id="GO:0033907">
    <property type="term" value="F:beta-D-fucosidase activity"/>
    <property type="evidence" value="ECO:0007669"/>
    <property type="project" value="UniProtKB-ARBA"/>
</dbReference>
<dbReference type="PRINTS" id="PR00131">
    <property type="entry name" value="GLHYDRLASE1"/>
</dbReference>
<comment type="similarity">
    <text evidence="1 3">Belongs to the glycosyl hydrolase 1 family.</text>
</comment>
<protein>
    <recommendedName>
        <fullName evidence="6">Beta-glucosidase</fullName>
    </recommendedName>
</protein>
<gene>
    <name evidence="4" type="ORF">E2562_002930</name>
</gene>
<dbReference type="GO" id="GO:0008422">
    <property type="term" value="F:beta-glucosidase activity"/>
    <property type="evidence" value="ECO:0007669"/>
    <property type="project" value="UniProtKB-ARBA"/>
</dbReference>
<dbReference type="GO" id="GO:0004565">
    <property type="term" value="F:beta-galactosidase activity"/>
    <property type="evidence" value="ECO:0007669"/>
    <property type="project" value="UniProtKB-ARBA"/>
</dbReference>
<dbReference type="PANTHER" id="PTHR10353">
    <property type="entry name" value="GLYCOSYL HYDROLASE"/>
    <property type="match status" value="1"/>
</dbReference>
<dbReference type="EMBL" id="SPHZ02000006">
    <property type="protein sequence ID" value="KAF0910471.1"/>
    <property type="molecule type" value="Genomic_DNA"/>
</dbReference>
<evidence type="ECO:0000256" key="1">
    <source>
        <dbReference type="ARBA" id="ARBA00010838"/>
    </source>
</evidence>
<dbReference type="AlphaFoldDB" id="A0A6G1DDI5"/>
<dbReference type="OrthoDB" id="65569at2759"/>
<dbReference type="GO" id="GO:0005975">
    <property type="term" value="P:carbohydrate metabolic process"/>
    <property type="evidence" value="ECO:0007669"/>
    <property type="project" value="InterPro"/>
</dbReference>
<organism evidence="4 5">
    <name type="scientific">Oryza meyeriana var. granulata</name>
    <dbReference type="NCBI Taxonomy" id="110450"/>
    <lineage>
        <taxon>Eukaryota</taxon>
        <taxon>Viridiplantae</taxon>
        <taxon>Streptophyta</taxon>
        <taxon>Embryophyta</taxon>
        <taxon>Tracheophyta</taxon>
        <taxon>Spermatophyta</taxon>
        <taxon>Magnoliopsida</taxon>
        <taxon>Liliopsida</taxon>
        <taxon>Poales</taxon>
        <taxon>Poaceae</taxon>
        <taxon>BOP clade</taxon>
        <taxon>Oryzoideae</taxon>
        <taxon>Oryzeae</taxon>
        <taxon>Oryzinae</taxon>
        <taxon>Oryza</taxon>
        <taxon>Oryza meyeriana</taxon>
    </lineage>
</organism>
<accession>A0A6G1DDI5</accession>